<evidence type="ECO:0000313" key="2">
    <source>
        <dbReference type="Proteomes" id="UP001497480"/>
    </source>
</evidence>
<evidence type="ECO:0000313" key="1">
    <source>
        <dbReference type="EMBL" id="CAL0306204.1"/>
    </source>
</evidence>
<comment type="caution">
    <text evidence="1">The sequence shown here is derived from an EMBL/GenBank/DDBJ whole genome shotgun (WGS) entry which is preliminary data.</text>
</comment>
<organism evidence="1 2">
    <name type="scientific">Lupinus luteus</name>
    <name type="common">European yellow lupine</name>
    <dbReference type="NCBI Taxonomy" id="3873"/>
    <lineage>
        <taxon>Eukaryota</taxon>
        <taxon>Viridiplantae</taxon>
        <taxon>Streptophyta</taxon>
        <taxon>Embryophyta</taxon>
        <taxon>Tracheophyta</taxon>
        <taxon>Spermatophyta</taxon>
        <taxon>Magnoliopsida</taxon>
        <taxon>eudicotyledons</taxon>
        <taxon>Gunneridae</taxon>
        <taxon>Pentapetalae</taxon>
        <taxon>rosids</taxon>
        <taxon>fabids</taxon>
        <taxon>Fabales</taxon>
        <taxon>Fabaceae</taxon>
        <taxon>Papilionoideae</taxon>
        <taxon>50 kb inversion clade</taxon>
        <taxon>genistoids sensu lato</taxon>
        <taxon>core genistoids</taxon>
        <taxon>Genisteae</taxon>
        <taxon>Lupinus</taxon>
    </lineage>
</organism>
<name>A0AAV1WA12_LUPLU</name>
<dbReference type="EMBL" id="CAXHTB010000005">
    <property type="protein sequence ID" value="CAL0306204.1"/>
    <property type="molecule type" value="Genomic_DNA"/>
</dbReference>
<keyword evidence="2" id="KW-1185">Reference proteome</keyword>
<protein>
    <submittedName>
        <fullName evidence="1">Uncharacterized protein</fullName>
    </submittedName>
</protein>
<reference evidence="1 2" key="1">
    <citation type="submission" date="2024-03" db="EMBL/GenBank/DDBJ databases">
        <authorList>
            <person name="Martinez-Hernandez J."/>
        </authorList>
    </citation>
    <scope>NUCLEOTIDE SEQUENCE [LARGE SCALE GENOMIC DNA]</scope>
</reference>
<accession>A0AAV1WA12</accession>
<sequence>MGGSELSIRKLQGSKASECACCRCSTRRGGSYSNQMVDQTGKSMAQSLSEMLTVRKLWSTAVLVRFWNCSLMRNQGSSSFT</sequence>
<dbReference type="Proteomes" id="UP001497480">
    <property type="component" value="Unassembled WGS sequence"/>
</dbReference>
<proteinExistence type="predicted"/>
<gene>
    <name evidence="1" type="ORF">LLUT_LOCUS7264</name>
</gene>
<dbReference type="AlphaFoldDB" id="A0AAV1WA12"/>